<gene>
    <name evidence="2" type="ORF">NCTC10742_03572</name>
</gene>
<keyword evidence="1" id="KW-0472">Membrane</keyword>
<dbReference type="AlphaFoldDB" id="A0A378SQG2"/>
<evidence type="ECO:0008006" key="4">
    <source>
        <dbReference type="Google" id="ProtNLM"/>
    </source>
</evidence>
<feature type="transmembrane region" description="Helical" evidence="1">
    <location>
        <begin position="6"/>
        <end position="29"/>
    </location>
</feature>
<dbReference type="RefSeq" id="WP_115327767.1">
    <property type="nucleotide sequence ID" value="NZ_JACKST010000048.1"/>
</dbReference>
<accession>A0A378SQG2</accession>
<sequence length="138" mass="14524">MSATAWLFVAGGAIVAGVGGYFVIARPALLPEDLRYLRRSDGEVEAAIPRLRKWLHLVFIVLGGHMVSTGILTIYVAVSALGDNNPSTVVVLALAGASSVGAMVVVNFQLHSAFRWVLLAALLPWVVAIGSAALSWLS</sequence>
<evidence type="ECO:0000313" key="3">
    <source>
        <dbReference type="Proteomes" id="UP000254291"/>
    </source>
</evidence>
<name>A0A378SQG2_9MYCO</name>
<organism evidence="2 3">
    <name type="scientific">Mycolicibacterium gilvum</name>
    <dbReference type="NCBI Taxonomy" id="1804"/>
    <lineage>
        <taxon>Bacteria</taxon>
        <taxon>Bacillati</taxon>
        <taxon>Actinomycetota</taxon>
        <taxon>Actinomycetes</taxon>
        <taxon>Mycobacteriales</taxon>
        <taxon>Mycobacteriaceae</taxon>
        <taxon>Mycolicibacterium</taxon>
    </lineage>
</organism>
<dbReference type="EMBL" id="UGQM01000001">
    <property type="protein sequence ID" value="STZ44338.1"/>
    <property type="molecule type" value="Genomic_DNA"/>
</dbReference>
<feature type="transmembrane region" description="Helical" evidence="1">
    <location>
        <begin position="54"/>
        <end position="77"/>
    </location>
</feature>
<keyword evidence="1" id="KW-1133">Transmembrane helix</keyword>
<feature type="transmembrane region" description="Helical" evidence="1">
    <location>
        <begin position="89"/>
        <end position="110"/>
    </location>
</feature>
<proteinExistence type="predicted"/>
<evidence type="ECO:0000256" key="1">
    <source>
        <dbReference type="SAM" id="Phobius"/>
    </source>
</evidence>
<dbReference type="Proteomes" id="UP000254291">
    <property type="component" value="Unassembled WGS sequence"/>
</dbReference>
<reference evidence="2 3" key="1">
    <citation type="submission" date="2018-06" db="EMBL/GenBank/DDBJ databases">
        <authorList>
            <consortium name="Pathogen Informatics"/>
            <person name="Doyle S."/>
        </authorList>
    </citation>
    <scope>NUCLEOTIDE SEQUENCE [LARGE SCALE GENOMIC DNA]</scope>
    <source>
        <strain evidence="2 3">NCTC10742</strain>
    </source>
</reference>
<protein>
    <recommendedName>
        <fullName evidence="4">Transmembrane protein</fullName>
    </recommendedName>
</protein>
<evidence type="ECO:0000313" key="2">
    <source>
        <dbReference type="EMBL" id="STZ44338.1"/>
    </source>
</evidence>
<feature type="transmembrane region" description="Helical" evidence="1">
    <location>
        <begin position="117"/>
        <end position="137"/>
    </location>
</feature>
<keyword evidence="1" id="KW-0812">Transmembrane</keyword>